<dbReference type="SUPFAM" id="SSF55874">
    <property type="entry name" value="ATPase domain of HSP90 chaperone/DNA topoisomerase II/histidine kinase"/>
    <property type="match status" value="1"/>
</dbReference>
<keyword evidence="3" id="KW-0902">Two-component regulatory system</keyword>
<dbReference type="Gene3D" id="2.130.10.10">
    <property type="entry name" value="YVTN repeat-like/Quinoprotein amine dehydrogenase"/>
    <property type="match status" value="2"/>
</dbReference>
<evidence type="ECO:0000256" key="2">
    <source>
        <dbReference type="ARBA" id="ARBA00022777"/>
    </source>
</evidence>
<keyword evidence="1" id="KW-0808">Transferase</keyword>
<proteinExistence type="predicted"/>
<evidence type="ECO:0000256" key="1">
    <source>
        <dbReference type="ARBA" id="ARBA00022679"/>
    </source>
</evidence>
<dbReference type="RefSeq" id="WP_133537344.1">
    <property type="nucleotide sequence ID" value="NZ_SNYH01000005.1"/>
</dbReference>
<dbReference type="InterPro" id="IPR011110">
    <property type="entry name" value="Reg_prop"/>
</dbReference>
<dbReference type="AlphaFoldDB" id="A0A4R6TC30"/>
<gene>
    <name evidence="5" type="ORF">DFQ07_2569</name>
</gene>
<keyword evidence="2" id="KW-0418">Kinase</keyword>
<dbReference type="OrthoDB" id="9778366at2"/>
<dbReference type="PANTHER" id="PTHR24421">
    <property type="entry name" value="NITRATE/NITRITE SENSOR PROTEIN NARX-RELATED"/>
    <property type="match status" value="1"/>
</dbReference>
<keyword evidence="4" id="KW-0472">Membrane</keyword>
<dbReference type="Gene3D" id="3.30.565.10">
    <property type="entry name" value="Histidine kinase-like ATPase, C-terminal domain"/>
    <property type="match status" value="1"/>
</dbReference>
<dbReference type="EMBL" id="SNYH01000005">
    <property type="protein sequence ID" value="TDQ24029.1"/>
    <property type="molecule type" value="Genomic_DNA"/>
</dbReference>
<keyword evidence="6" id="KW-1185">Reference proteome</keyword>
<comment type="caution">
    <text evidence="5">The sequence shown here is derived from an EMBL/GenBank/DDBJ whole genome shotgun (WGS) entry which is preliminary data.</text>
</comment>
<evidence type="ECO:0000313" key="5">
    <source>
        <dbReference type="EMBL" id="TDQ24029.1"/>
    </source>
</evidence>
<dbReference type="GO" id="GO:0016301">
    <property type="term" value="F:kinase activity"/>
    <property type="evidence" value="ECO:0007669"/>
    <property type="project" value="UniProtKB-KW"/>
</dbReference>
<dbReference type="InterPro" id="IPR050482">
    <property type="entry name" value="Sensor_HK_TwoCompSys"/>
</dbReference>
<dbReference type="InterPro" id="IPR036890">
    <property type="entry name" value="HATPase_C_sf"/>
</dbReference>
<name>A0A4R6TC30_9FLAO</name>
<evidence type="ECO:0000256" key="4">
    <source>
        <dbReference type="SAM" id="Phobius"/>
    </source>
</evidence>
<accession>A0A4R6TC30</accession>
<keyword evidence="4" id="KW-1133">Transmembrane helix</keyword>
<dbReference type="GO" id="GO:0000160">
    <property type="term" value="P:phosphorelay signal transduction system"/>
    <property type="evidence" value="ECO:0007669"/>
    <property type="project" value="UniProtKB-KW"/>
</dbReference>
<feature type="transmembrane region" description="Helical" evidence="4">
    <location>
        <begin position="715"/>
        <end position="734"/>
    </location>
</feature>
<evidence type="ECO:0000256" key="3">
    <source>
        <dbReference type="ARBA" id="ARBA00023012"/>
    </source>
</evidence>
<dbReference type="Proteomes" id="UP000295390">
    <property type="component" value="Unassembled WGS sequence"/>
</dbReference>
<organism evidence="5 6">
    <name type="scientific">Tenacibaculum caenipelagi</name>
    <dbReference type="NCBI Taxonomy" id="1325435"/>
    <lineage>
        <taxon>Bacteria</taxon>
        <taxon>Pseudomonadati</taxon>
        <taxon>Bacteroidota</taxon>
        <taxon>Flavobacteriia</taxon>
        <taxon>Flavobacteriales</taxon>
        <taxon>Flavobacteriaceae</taxon>
        <taxon>Tenacibaculum</taxon>
    </lineage>
</organism>
<dbReference type="SUPFAM" id="SSF63829">
    <property type="entry name" value="Calcium-dependent phosphotriesterase"/>
    <property type="match status" value="1"/>
</dbReference>
<reference evidence="5 6" key="1">
    <citation type="submission" date="2019-03" db="EMBL/GenBank/DDBJ databases">
        <title>Genomic Encyclopedia of Type Strains, Phase III (KMG-III): the genomes of soil and plant-associated and newly described type strains.</title>
        <authorList>
            <person name="Whitman W."/>
        </authorList>
    </citation>
    <scope>NUCLEOTIDE SEQUENCE [LARGE SCALE GENOMIC DNA]</scope>
    <source>
        <strain evidence="5 6">CECT 8283</strain>
    </source>
</reference>
<evidence type="ECO:0000313" key="6">
    <source>
        <dbReference type="Proteomes" id="UP000295390"/>
    </source>
</evidence>
<protein>
    <submittedName>
        <fullName evidence="5">Two component regulator with propeller domain</fullName>
    </submittedName>
</protein>
<dbReference type="InterPro" id="IPR015943">
    <property type="entry name" value="WD40/YVTN_repeat-like_dom_sf"/>
</dbReference>
<keyword evidence="4" id="KW-0812">Transmembrane</keyword>
<sequence length="957" mass="110516">MWLRIIALLFCWCGVAQNKPIHYSASNGLPHDITYGLFQDSSGYIWIGTDNGLVKYDGNEFKIFTIKEGLRSNYVIDVNETKDNKIVVGTWGGGVQLIQNDSVLISTGSTNHFSKISKIDIQEDAIIASSGKNSFHVLYKNGNSYLEEKTNFKINKDALLFNIRKKIGAVGSRVLKPININGELFYIGGNNFGLQKIKGIISLNFKQFSYKEEFPFLGEKEINDLIYEEDEGAYIGLSDTEEIIFDNKKILEVKPLKFKTVKNNYKLKRFVKTKRFNAYVLEDDFHISDQIVLYDNVSKKEINFSSEQEINTLVSDIIKDKDENIWISLNGQGVYFIPNTYEHDNKSFFNDVPLHDVLQLNNNNLYFLSLTSIYSLNTYEQSNTYPFTYFLGGFNASLSNKDSLTITTTTSGNYKRKLIEFDKELKKVMLLKLCYKKRIKNSELSMSYWGDELNIITNENKSQLKINFKEETQIKDVQLINDELWVATNFGFFIYDSKSFKEKRRVASLQGLSNTNIKSFTPSQKKIYVATINGLNVIEKDSVKVYTKKDGLPSDNLNHVFVDHHNIVWLSHQKGYSVFKNGNFYNFTKENGSSFSYVNKIIEDKDDFIWLVGSNGAKRITNTLPFKPSNKPSIQVNNRESQFKLNVIDFSGEALLVQYKVGDNYWISTQERTYDFSNYQYGKHKVQFRVRRSSSDWSYSKVYSFSNVAPWYKTWWGVLIISVGILLLLVYRILSVLKKNRLLKNAMISQKRLEKELSEVRQNVASDFHDELGNKLAGITIVSELILKDEFIKQSNSFEAIKQIQRDAKSLYFGIRDFVWSIDSKSDYLEELVVYLSDFGEELFQNSNITFKVEKEINKEIKKLPSYWSRQLLLLFKEAMTNSYKHSNASEVVLSIILKKNILKIELKDNGKGFVESELKRKNGLDNMKKRAHKIEGSLQITTKEETKVIFTGMINK</sequence>
<dbReference type="Pfam" id="PF07494">
    <property type="entry name" value="Reg_prop"/>
    <property type="match status" value="1"/>
</dbReference>